<name>A0AA96F002_9FLAO</name>
<dbReference type="EMBL" id="CP134878">
    <property type="protein sequence ID" value="WNM19947.1"/>
    <property type="molecule type" value="Genomic_DNA"/>
</dbReference>
<dbReference type="RefSeq" id="WP_313324984.1">
    <property type="nucleotide sequence ID" value="NZ_CP134878.1"/>
</dbReference>
<sequence>MSDELIPLEPLNGVTYTSEAIDEIIEKSNPRNNVPNQDIDFGKVATDVASAWTAKPEITLLWSLPAELTDLAARYNTELAARLRLGGSRPQITDALRQLDDTIDQHISYVKGYITDKYTKEIAPSYFPSFGIVHKKDKYVMPADQNTRLASLNLLLEGLHDNDFNDNRYGRDFWQPIYEQYGLLLGQATATDGDVSAKVSSKNELKKSITKIFRALINVIKGNYPDTYKAELRTWGFQKEKY</sequence>
<dbReference type="Proteomes" id="UP001304515">
    <property type="component" value="Chromosome"/>
</dbReference>
<dbReference type="AlphaFoldDB" id="A0AA96F002"/>
<dbReference type="EMBL" id="CP134890">
    <property type="protein sequence ID" value="WNM21336.1"/>
    <property type="molecule type" value="Genomic_DNA"/>
</dbReference>
<protein>
    <submittedName>
        <fullName evidence="2">Uncharacterized protein</fullName>
    </submittedName>
</protein>
<evidence type="ECO:0000313" key="1">
    <source>
        <dbReference type="EMBL" id="WNM19947.1"/>
    </source>
</evidence>
<keyword evidence="3" id="KW-1185">Reference proteome</keyword>
<dbReference type="KEGG" id="fcj:RN605_11685"/>
<organism evidence="2 3">
    <name type="scientific">Flavobacterium capsici</name>
    <dbReference type="NCBI Taxonomy" id="3075618"/>
    <lineage>
        <taxon>Bacteria</taxon>
        <taxon>Pseudomonadati</taxon>
        <taxon>Bacteroidota</taxon>
        <taxon>Flavobacteriia</taxon>
        <taxon>Flavobacteriales</taxon>
        <taxon>Flavobacteriaceae</taxon>
        <taxon>Flavobacterium</taxon>
    </lineage>
</organism>
<gene>
    <name evidence="2" type="ORF">RN605_11685</name>
    <name evidence="1" type="ORF">RN608_04515</name>
</gene>
<evidence type="ECO:0000313" key="2">
    <source>
        <dbReference type="EMBL" id="WNM21336.1"/>
    </source>
</evidence>
<proteinExistence type="predicted"/>
<accession>A0AA96J2X7</accession>
<evidence type="ECO:0000313" key="3">
    <source>
        <dbReference type="Proteomes" id="UP001304515"/>
    </source>
</evidence>
<accession>A0AA96F002</accession>
<reference evidence="2 3" key="1">
    <citation type="submission" date="2023-09" db="EMBL/GenBank/DDBJ databases">
        <title>Flavobacterium sp. a novel bacteria isolate from Pepper rhizosphere.</title>
        <authorList>
            <person name="Peng Y."/>
            <person name="Lee J."/>
        </authorList>
    </citation>
    <scope>NUCLEOTIDE SEQUENCE [LARGE SCALE GENOMIC DNA]</scope>
    <source>
        <strain evidence="1">PMR2A8</strain>
        <strain evidence="2 3">PMTSA4</strain>
    </source>
</reference>